<dbReference type="OrthoDB" id="1938235at2759"/>
<evidence type="ECO:0000313" key="3">
    <source>
        <dbReference type="RefSeq" id="XP_016502276.1"/>
    </source>
</evidence>
<evidence type="ECO:0000313" key="2">
    <source>
        <dbReference type="Proteomes" id="UP000790787"/>
    </source>
</evidence>
<accession>A0A1S4CMI9</accession>
<reference evidence="3" key="2">
    <citation type="submission" date="2025-08" db="UniProtKB">
        <authorList>
            <consortium name="RefSeq"/>
        </authorList>
    </citation>
    <scope>IDENTIFICATION</scope>
    <source>
        <tissue evidence="3">Leaf</tissue>
    </source>
</reference>
<organism evidence="2 3">
    <name type="scientific">Nicotiana tabacum</name>
    <name type="common">Common tobacco</name>
    <dbReference type="NCBI Taxonomy" id="4097"/>
    <lineage>
        <taxon>Eukaryota</taxon>
        <taxon>Viridiplantae</taxon>
        <taxon>Streptophyta</taxon>
        <taxon>Embryophyta</taxon>
        <taxon>Tracheophyta</taxon>
        <taxon>Spermatophyta</taxon>
        <taxon>Magnoliopsida</taxon>
        <taxon>eudicotyledons</taxon>
        <taxon>Gunneridae</taxon>
        <taxon>Pentapetalae</taxon>
        <taxon>asterids</taxon>
        <taxon>lamiids</taxon>
        <taxon>Solanales</taxon>
        <taxon>Solanaceae</taxon>
        <taxon>Nicotianoideae</taxon>
        <taxon>Nicotianeae</taxon>
        <taxon>Nicotiana</taxon>
    </lineage>
</organism>
<dbReference type="KEGG" id="nta:107820473"/>
<dbReference type="Pfam" id="PF03732">
    <property type="entry name" value="Retrotrans_gag"/>
    <property type="match status" value="1"/>
</dbReference>
<name>A0A1S4CMI9_TOBAC</name>
<feature type="domain" description="Retrotransposon gag" evidence="1">
    <location>
        <begin position="18"/>
        <end position="101"/>
    </location>
</feature>
<dbReference type="InterPro" id="IPR005162">
    <property type="entry name" value="Retrotrans_gag_dom"/>
</dbReference>
<dbReference type="PANTHER" id="PTHR34222:SF87">
    <property type="entry name" value="CCHC-TYPE DOMAIN-CONTAINING PROTEIN"/>
    <property type="match status" value="1"/>
</dbReference>
<evidence type="ECO:0000259" key="1">
    <source>
        <dbReference type="Pfam" id="PF03732"/>
    </source>
</evidence>
<keyword evidence="2" id="KW-1185">Reference proteome</keyword>
<dbReference type="Proteomes" id="UP000790787">
    <property type="component" value="Chromosome 2"/>
</dbReference>
<dbReference type="RefSeq" id="XP_016502276.1">
    <property type="nucleotide sequence ID" value="XM_016646790.1"/>
</dbReference>
<dbReference type="PANTHER" id="PTHR34222">
    <property type="entry name" value="GAG_PRE-INTEGRS DOMAIN-CONTAINING PROTEIN"/>
    <property type="match status" value="1"/>
</dbReference>
<dbReference type="PaxDb" id="4097-A0A1S4CMI9"/>
<reference evidence="2" key="1">
    <citation type="journal article" date="2014" name="Nat. Commun.">
        <title>The tobacco genome sequence and its comparison with those of tomato and potato.</title>
        <authorList>
            <person name="Sierro N."/>
            <person name="Battey J.N."/>
            <person name="Ouadi S."/>
            <person name="Bakaher N."/>
            <person name="Bovet L."/>
            <person name="Willig A."/>
            <person name="Goepfert S."/>
            <person name="Peitsch M.C."/>
            <person name="Ivanov N.V."/>
        </authorList>
    </citation>
    <scope>NUCLEOTIDE SEQUENCE [LARGE SCALE GENOMIC DNA]</scope>
</reference>
<dbReference type="AlphaFoldDB" id="A0A1S4CMI9"/>
<dbReference type="GeneID" id="107820473"/>
<protein>
    <submittedName>
        <fullName evidence="3">Uncharacterized protein LOC107820473</fullName>
    </submittedName>
</protein>
<gene>
    <name evidence="3" type="primary">LOC107820473</name>
</gene>
<proteinExistence type="predicted"/>
<sequence length="160" mass="18372">MCNVSKELVTGVLLSSNAHDIWSALEERFDKVNGSREYQLHRKIFTLTLGTSSISVYFIRLKDLWDEYDSLMPPPCGCPKSKEFLKHLQHQRLYYFLMGLNEGYNKGRSQILLKTRLPTVSQAYAMIGQDESPKIVAGNQYANTGIGPTAFFYITRRSYF</sequence>